<name>A0ABR8C7U8_9CYAN</name>
<comment type="caution">
    <text evidence="2">The sequence shown here is derived from an EMBL/GenBank/DDBJ whole genome shotgun (WGS) entry which is preliminary data.</text>
</comment>
<gene>
    <name evidence="2" type="ORF">H6G05_05665</name>
</gene>
<accession>A0ABR8C7U8</accession>
<dbReference type="RefSeq" id="WP_190577087.1">
    <property type="nucleotide sequence ID" value="NZ_CAWPQU010000056.1"/>
</dbReference>
<dbReference type="Proteomes" id="UP000618445">
    <property type="component" value="Unassembled WGS sequence"/>
</dbReference>
<reference evidence="2 3" key="1">
    <citation type="journal article" date="2020" name="ISME J.">
        <title>Comparative genomics reveals insights into cyanobacterial evolution and habitat adaptation.</title>
        <authorList>
            <person name="Chen M.Y."/>
            <person name="Teng W.K."/>
            <person name="Zhao L."/>
            <person name="Hu C.X."/>
            <person name="Zhou Y.K."/>
            <person name="Han B.P."/>
            <person name="Song L.R."/>
            <person name="Shu W.S."/>
        </authorList>
    </citation>
    <scope>NUCLEOTIDE SEQUENCE [LARGE SCALE GENOMIC DNA]</scope>
    <source>
        <strain evidence="2 3">FACHB-1050</strain>
    </source>
</reference>
<feature type="region of interest" description="Disordered" evidence="1">
    <location>
        <begin position="74"/>
        <end position="104"/>
    </location>
</feature>
<sequence length="104" mass="11948">MTTNQFGESFNLAKIESEIQKTKKLIASLQSKLDKNIGKKKTSIDLQIAKNHLQILLRDCEIAKNVKPIIKEQSLNEKHQRQHPSNQNHAEDLQQISLGIEKDY</sequence>
<proteinExistence type="predicted"/>
<evidence type="ECO:0000313" key="3">
    <source>
        <dbReference type="Proteomes" id="UP000618445"/>
    </source>
</evidence>
<protein>
    <submittedName>
        <fullName evidence="2">Uncharacterized protein</fullName>
    </submittedName>
</protein>
<evidence type="ECO:0000256" key="1">
    <source>
        <dbReference type="SAM" id="MobiDB-lite"/>
    </source>
</evidence>
<organism evidence="2 3">
    <name type="scientific">Phormidium tenue FACHB-1050</name>
    <dbReference type="NCBI Taxonomy" id="2692857"/>
    <lineage>
        <taxon>Bacteria</taxon>
        <taxon>Bacillati</taxon>
        <taxon>Cyanobacteriota</taxon>
        <taxon>Cyanophyceae</taxon>
        <taxon>Oscillatoriophycideae</taxon>
        <taxon>Oscillatoriales</taxon>
        <taxon>Oscillatoriaceae</taxon>
        <taxon>Phormidium</taxon>
    </lineage>
</organism>
<evidence type="ECO:0000313" key="2">
    <source>
        <dbReference type="EMBL" id="MBD2316333.1"/>
    </source>
</evidence>
<dbReference type="EMBL" id="JACJQY010000006">
    <property type="protein sequence ID" value="MBD2316333.1"/>
    <property type="molecule type" value="Genomic_DNA"/>
</dbReference>
<keyword evidence="3" id="KW-1185">Reference proteome</keyword>